<evidence type="ECO:0000256" key="1">
    <source>
        <dbReference type="SAM" id="Coils"/>
    </source>
</evidence>
<evidence type="ECO:0008006" key="4">
    <source>
        <dbReference type="Google" id="ProtNLM"/>
    </source>
</evidence>
<dbReference type="AlphaFoldDB" id="A0AAP6ZSU9"/>
<feature type="coiled-coil region" evidence="1">
    <location>
        <begin position="70"/>
        <end position="104"/>
    </location>
</feature>
<organism evidence="2 3">
    <name type="scientific">Vibrio coralliilyticus</name>
    <dbReference type="NCBI Taxonomy" id="190893"/>
    <lineage>
        <taxon>Bacteria</taxon>
        <taxon>Pseudomonadati</taxon>
        <taxon>Pseudomonadota</taxon>
        <taxon>Gammaproteobacteria</taxon>
        <taxon>Vibrionales</taxon>
        <taxon>Vibrionaceae</taxon>
        <taxon>Vibrio</taxon>
    </lineage>
</organism>
<reference evidence="2 3" key="1">
    <citation type="submission" date="2019-09" db="EMBL/GenBank/DDBJ databases">
        <title>Draft genome sequencing and comparative genomics of hatchery-associated Vibrios.</title>
        <authorList>
            <person name="Kehlet-Delgado H."/>
            <person name="Mueller R.S."/>
        </authorList>
    </citation>
    <scope>NUCLEOTIDE SEQUENCE [LARGE SCALE GENOMIC DNA]</scope>
    <source>
        <strain evidence="2 3">09-121-3</strain>
    </source>
</reference>
<evidence type="ECO:0000313" key="2">
    <source>
        <dbReference type="EMBL" id="NOJ25290.1"/>
    </source>
</evidence>
<name>A0AAP6ZSU9_9VIBR</name>
<dbReference type="Proteomes" id="UP000576645">
    <property type="component" value="Unassembled WGS sequence"/>
</dbReference>
<keyword evidence="1" id="KW-0175">Coiled coil</keyword>
<dbReference type="RefSeq" id="WP_171353788.1">
    <property type="nucleotide sequence ID" value="NZ_VTXP01000015.1"/>
</dbReference>
<dbReference type="EMBL" id="VTXP01000015">
    <property type="protein sequence ID" value="NOJ25290.1"/>
    <property type="molecule type" value="Genomic_DNA"/>
</dbReference>
<gene>
    <name evidence="2" type="ORF">F0238_21425</name>
</gene>
<evidence type="ECO:0000313" key="3">
    <source>
        <dbReference type="Proteomes" id="UP000576645"/>
    </source>
</evidence>
<protein>
    <recommendedName>
        <fullName evidence="4">DUF1845 domain-containing protein</fullName>
    </recommendedName>
</protein>
<accession>A0AAP6ZSU9</accession>
<sequence length="230" mass="25846">MSKKPNKTKQNKRAYSRPAIEKQLTVTSEAAINAAETYMKNTMSAIYALDVILYYIADPATTEAANQKVAEMLEEKIARFNKDISKYQNTVEELDLAEAKYTEEHSETYLIYSPLCGQYIQLIKKFDNLTGLIDQLWLNNEMPSKKRNSEVWKLKNHLLNVSRQLINASRTAMKLAKSQGQSENVESSIATLGVDDETLKDVTNDKKAVQVVADDAIESEDASEDIAVNA</sequence>
<comment type="caution">
    <text evidence="2">The sequence shown here is derived from an EMBL/GenBank/DDBJ whole genome shotgun (WGS) entry which is preliminary data.</text>
</comment>
<proteinExistence type="predicted"/>